<evidence type="ECO:0000313" key="1">
    <source>
        <dbReference type="EMBL" id="ELP83426.1"/>
    </source>
</evidence>
<dbReference type="InterPro" id="IPR023198">
    <property type="entry name" value="PGP-like_dom2"/>
</dbReference>
<dbReference type="Proteomes" id="UP000014680">
    <property type="component" value="Unassembled WGS sequence"/>
</dbReference>
<dbReference type="KEGG" id="eiv:EIN_374810"/>
<dbReference type="SFLD" id="SFLDG01129">
    <property type="entry name" value="C1.5:_HAD__Beta-PGM__Phosphata"/>
    <property type="match status" value="1"/>
</dbReference>
<dbReference type="AlphaFoldDB" id="A0A0A1TY40"/>
<sequence length="217" mass="24128">MSSHYKAVVADFDGTIVDGLHAWFDMYDAFEKSNGVVLTPEQKEKVYVGSVQSVAHNYLCTFPQLSHTFTQETLTNYFVDNSREATLNAKPISGAIEFIKTLHSHNIPFAIASSSTKGTINLFLEKHGILNCTNFIIVGSEMKRCKPYADIYIEASKRLGVDIKDTVVFEDSKLALQKAKEAGFMTVLIQSVAKGDSQCCDIAVDSFDDERVKSLFF</sequence>
<dbReference type="SUPFAM" id="SSF56784">
    <property type="entry name" value="HAD-like"/>
    <property type="match status" value="1"/>
</dbReference>
<name>A0A0A1TY40_ENTIV</name>
<evidence type="ECO:0000313" key="2">
    <source>
        <dbReference type="Proteomes" id="UP000014680"/>
    </source>
</evidence>
<dbReference type="Pfam" id="PF13419">
    <property type="entry name" value="HAD_2"/>
    <property type="match status" value="1"/>
</dbReference>
<dbReference type="GO" id="GO:0016791">
    <property type="term" value="F:phosphatase activity"/>
    <property type="evidence" value="ECO:0007669"/>
    <property type="project" value="TreeGrafter"/>
</dbReference>
<dbReference type="InterPro" id="IPR036412">
    <property type="entry name" value="HAD-like_sf"/>
</dbReference>
<gene>
    <name evidence="1" type="ORF">EIN_374810</name>
</gene>
<dbReference type="Gene3D" id="3.40.50.1000">
    <property type="entry name" value="HAD superfamily/HAD-like"/>
    <property type="match status" value="1"/>
</dbReference>
<dbReference type="InterPro" id="IPR023214">
    <property type="entry name" value="HAD_sf"/>
</dbReference>
<dbReference type="NCBIfam" id="TIGR01509">
    <property type="entry name" value="HAD-SF-IA-v3"/>
    <property type="match status" value="1"/>
</dbReference>
<dbReference type="VEuPathDB" id="AmoebaDB:EIN_374810"/>
<dbReference type="InterPro" id="IPR006439">
    <property type="entry name" value="HAD-SF_hydro_IA"/>
</dbReference>
<proteinExistence type="predicted"/>
<dbReference type="PANTHER" id="PTHR18901">
    <property type="entry name" value="2-DEOXYGLUCOSE-6-PHOSPHATE PHOSPHATASE 2"/>
    <property type="match status" value="1"/>
</dbReference>
<dbReference type="Gene3D" id="1.10.150.240">
    <property type="entry name" value="Putative phosphatase, domain 2"/>
    <property type="match status" value="1"/>
</dbReference>
<reference evidence="1 2" key="1">
    <citation type="submission" date="2012-10" db="EMBL/GenBank/DDBJ databases">
        <authorList>
            <person name="Zafar N."/>
            <person name="Inman J."/>
            <person name="Hall N."/>
            <person name="Lorenzi H."/>
            <person name="Caler E."/>
        </authorList>
    </citation>
    <scope>NUCLEOTIDE SEQUENCE [LARGE SCALE GENOMIC DNA]</scope>
    <source>
        <strain evidence="1 2">IP1</strain>
    </source>
</reference>
<accession>A0A0A1TY40</accession>
<dbReference type="EMBL" id="KB207268">
    <property type="protein sequence ID" value="ELP83426.1"/>
    <property type="molecule type" value="Genomic_DNA"/>
</dbReference>
<dbReference type="PANTHER" id="PTHR18901:SF38">
    <property type="entry name" value="PSEUDOURIDINE-5'-PHOSPHATASE"/>
    <property type="match status" value="1"/>
</dbReference>
<dbReference type="OMA" id="HDISHCI"/>
<dbReference type="InterPro" id="IPR041492">
    <property type="entry name" value="HAD_2"/>
</dbReference>
<dbReference type="RefSeq" id="XP_004182772.1">
    <property type="nucleotide sequence ID" value="XM_004182724.1"/>
</dbReference>
<protein>
    <submittedName>
        <fullName evidence="1">2-deoxyglucose-6-phosphate phosphatase, putative</fullName>
    </submittedName>
</protein>
<organism evidence="1 2">
    <name type="scientific">Entamoeba invadens IP1</name>
    <dbReference type="NCBI Taxonomy" id="370355"/>
    <lineage>
        <taxon>Eukaryota</taxon>
        <taxon>Amoebozoa</taxon>
        <taxon>Evosea</taxon>
        <taxon>Archamoebae</taxon>
        <taxon>Mastigamoebida</taxon>
        <taxon>Entamoebidae</taxon>
        <taxon>Entamoeba</taxon>
    </lineage>
</organism>
<dbReference type="GeneID" id="14882466"/>
<keyword evidence="2" id="KW-1185">Reference proteome</keyword>
<dbReference type="OrthoDB" id="40579at2759"/>
<dbReference type="SFLD" id="SFLDS00003">
    <property type="entry name" value="Haloacid_Dehalogenase"/>
    <property type="match status" value="1"/>
</dbReference>